<feature type="chain" id="PRO_5032971470" description="Glycerophosphodiester phosphodiesterase" evidence="2">
    <location>
        <begin position="28"/>
        <end position="687"/>
    </location>
</feature>
<dbReference type="Gene3D" id="3.20.20.190">
    <property type="entry name" value="Phosphatidylinositol (PI) phosphodiesterase"/>
    <property type="match status" value="1"/>
</dbReference>
<feature type="compositionally biased region" description="Low complexity" evidence="1">
    <location>
        <begin position="198"/>
        <end position="210"/>
    </location>
</feature>
<feature type="compositionally biased region" description="Low complexity" evidence="1">
    <location>
        <begin position="328"/>
        <end position="340"/>
    </location>
</feature>
<feature type="signal peptide" evidence="2">
    <location>
        <begin position="1"/>
        <end position="27"/>
    </location>
</feature>
<name>A0A835SK17_CHLIN</name>
<feature type="compositionally biased region" description="Low complexity" evidence="1">
    <location>
        <begin position="218"/>
        <end position="241"/>
    </location>
</feature>
<feature type="compositionally biased region" description="Gly residues" evidence="1">
    <location>
        <begin position="621"/>
        <end position="630"/>
    </location>
</feature>
<keyword evidence="4" id="KW-1185">Reference proteome</keyword>
<sequence length="687" mass="65402">MRMQQLGVGGVLALLVLLLLYFDSGSPKAGSSAFTRVQPHDSASAAGAGGDVGKGATVKSAGGGSGDVGTGPGAECRALAALQVCSHRGQGSPGANDTAAAASSPLVERLAALAAAGVGCYDIDVVTTSDGKLVVGYGPHIAAALHKAGRPVKAGQQVESVPWSEYVQAGLTERYPQLAEVLEAFEKIVAQAGHKVAATTGSSSSSSSDGSSGGAAEGAGAAAAGSGAGATGDATGSAAAGGTSGTDGGAAAATAASTTDTTVSTGSSTGTLGGAGAGTSQDGAAAATVTGGAAAAGASDADTAAGGTGATEGAAGAGGGAAGGGTKETGSAAAAAAAMDGGRRRHHHYRRRRLLQDVDTSSTTTTATGASTSSSSSSSSSTGIGSSKQRPLLLVELKDGALSERSVGQLHNLSRALGLEAFVGVWLVRRPEPHPSTKEVDAYLRRPGVGLTKVLGLPDSSRLPNGTLVPIPDAEAALLHSDDPFPAAAYDAYGPSTPHTDAFLQQVAALAAAGAGSEGAATAAAGDGAGGGGAAGRGRAKPVVWWMVDTEAEAGRAARLGASVVVSNDPLGLAAQLAAATAACGGRDGGAGPGEASAAGAKRTVAGLAEEAARISHEAGQGQGEGQGEGQGKEQADAASSEDTASGSTGGGAADGGAATEPEDRGQQAGAEEVQESGGAGSAGRQR</sequence>
<evidence type="ECO:0000313" key="3">
    <source>
        <dbReference type="EMBL" id="KAG2423784.1"/>
    </source>
</evidence>
<dbReference type="GO" id="GO:0008081">
    <property type="term" value="F:phosphoric diester hydrolase activity"/>
    <property type="evidence" value="ECO:0007669"/>
    <property type="project" value="InterPro"/>
</dbReference>
<feature type="compositionally biased region" description="Low complexity" evidence="1">
    <location>
        <begin position="360"/>
        <end position="387"/>
    </location>
</feature>
<dbReference type="EMBL" id="JAEHOC010000074">
    <property type="protein sequence ID" value="KAG2423784.1"/>
    <property type="molecule type" value="Genomic_DNA"/>
</dbReference>
<keyword evidence="2" id="KW-0732">Signal</keyword>
<protein>
    <recommendedName>
        <fullName evidence="5">Glycerophosphodiester phosphodiesterase</fullName>
    </recommendedName>
</protein>
<comment type="caution">
    <text evidence="3">The sequence shown here is derived from an EMBL/GenBank/DDBJ whole genome shotgun (WGS) entry which is preliminary data.</text>
</comment>
<reference evidence="3" key="1">
    <citation type="journal article" date="2020" name="bioRxiv">
        <title>Comparative genomics of Chlamydomonas.</title>
        <authorList>
            <person name="Craig R.J."/>
            <person name="Hasan A.R."/>
            <person name="Ness R.W."/>
            <person name="Keightley P.D."/>
        </authorList>
    </citation>
    <scope>NUCLEOTIDE SEQUENCE</scope>
    <source>
        <strain evidence="3">SAG 7.73</strain>
    </source>
</reference>
<dbReference type="AlphaFoldDB" id="A0A835SK17"/>
<gene>
    <name evidence="3" type="ORF">HXX76_015060</name>
</gene>
<evidence type="ECO:0000256" key="2">
    <source>
        <dbReference type="SAM" id="SignalP"/>
    </source>
</evidence>
<evidence type="ECO:0000256" key="1">
    <source>
        <dbReference type="SAM" id="MobiDB-lite"/>
    </source>
</evidence>
<dbReference type="SUPFAM" id="SSF51695">
    <property type="entry name" value="PLC-like phosphodiesterases"/>
    <property type="match status" value="1"/>
</dbReference>
<feature type="compositionally biased region" description="Gly residues" evidence="1">
    <location>
        <begin position="306"/>
        <end position="327"/>
    </location>
</feature>
<feature type="region of interest" description="Disordered" evidence="1">
    <location>
        <begin position="615"/>
        <end position="687"/>
    </location>
</feature>
<accession>A0A835SK17</accession>
<feature type="compositionally biased region" description="Gly residues" evidence="1">
    <location>
        <begin position="678"/>
        <end position="687"/>
    </location>
</feature>
<organism evidence="3 4">
    <name type="scientific">Chlamydomonas incerta</name>
    <dbReference type="NCBI Taxonomy" id="51695"/>
    <lineage>
        <taxon>Eukaryota</taxon>
        <taxon>Viridiplantae</taxon>
        <taxon>Chlorophyta</taxon>
        <taxon>core chlorophytes</taxon>
        <taxon>Chlorophyceae</taxon>
        <taxon>CS clade</taxon>
        <taxon>Chlamydomonadales</taxon>
        <taxon>Chlamydomonadaceae</taxon>
        <taxon>Chlamydomonas</taxon>
    </lineage>
</organism>
<feature type="compositionally biased region" description="Basic residues" evidence="1">
    <location>
        <begin position="343"/>
        <end position="353"/>
    </location>
</feature>
<dbReference type="Proteomes" id="UP000650467">
    <property type="component" value="Unassembled WGS sequence"/>
</dbReference>
<evidence type="ECO:0008006" key="5">
    <source>
        <dbReference type="Google" id="ProtNLM"/>
    </source>
</evidence>
<feature type="region of interest" description="Disordered" evidence="1">
    <location>
        <begin position="198"/>
        <end position="251"/>
    </location>
</feature>
<proteinExistence type="predicted"/>
<dbReference type="OrthoDB" id="549058at2759"/>
<feature type="region of interest" description="Disordered" evidence="1">
    <location>
        <begin position="298"/>
        <end position="387"/>
    </location>
</feature>
<dbReference type="GO" id="GO:0006629">
    <property type="term" value="P:lipid metabolic process"/>
    <property type="evidence" value="ECO:0007669"/>
    <property type="project" value="InterPro"/>
</dbReference>
<evidence type="ECO:0000313" key="4">
    <source>
        <dbReference type="Proteomes" id="UP000650467"/>
    </source>
</evidence>
<feature type="compositionally biased region" description="Low complexity" evidence="1">
    <location>
        <begin position="637"/>
        <end position="647"/>
    </location>
</feature>
<dbReference type="InterPro" id="IPR017946">
    <property type="entry name" value="PLC-like_Pdiesterase_TIM-brl"/>
</dbReference>